<dbReference type="Gene3D" id="3.40.190.10">
    <property type="entry name" value="Periplasmic binding protein-like II"/>
    <property type="match status" value="4"/>
</dbReference>
<dbReference type="Proteomes" id="UP000198561">
    <property type="component" value="Unassembled WGS sequence"/>
</dbReference>
<dbReference type="Pfam" id="PF12849">
    <property type="entry name" value="PBP_like_2"/>
    <property type="match status" value="1"/>
</dbReference>
<proteinExistence type="predicted"/>
<evidence type="ECO:0000256" key="1">
    <source>
        <dbReference type="ARBA" id="ARBA00022729"/>
    </source>
</evidence>
<dbReference type="InterPro" id="IPR024370">
    <property type="entry name" value="PBP_domain"/>
</dbReference>
<reference evidence="3 4" key="1">
    <citation type="submission" date="2016-10" db="EMBL/GenBank/DDBJ databases">
        <authorList>
            <person name="de Groot N.N."/>
        </authorList>
    </citation>
    <scope>NUCLEOTIDE SEQUENCE [LARGE SCALE GENOMIC DNA]</scope>
    <source>
        <strain evidence="3 4">DSM 23031</strain>
    </source>
</reference>
<evidence type="ECO:0000313" key="4">
    <source>
        <dbReference type="Proteomes" id="UP000198561"/>
    </source>
</evidence>
<dbReference type="InterPro" id="IPR050811">
    <property type="entry name" value="Phosphate_ABC_transporter"/>
</dbReference>
<evidence type="ECO:0000259" key="2">
    <source>
        <dbReference type="Pfam" id="PF12849"/>
    </source>
</evidence>
<dbReference type="OrthoDB" id="1450880at2"/>
<gene>
    <name evidence="3" type="ORF">SAMN05421593_0262</name>
</gene>
<dbReference type="EMBL" id="FNWQ01000001">
    <property type="protein sequence ID" value="SEH27308.1"/>
    <property type="molecule type" value="Genomic_DNA"/>
</dbReference>
<keyword evidence="1" id="KW-0732">Signal</keyword>
<feature type="domain" description="PBP" evidence="2">
    <location>
        <begin position="32"/>
        <end position="263"/>
    </location>
</feature>
<dbReference type="SUPFAM" id="SSF53850">
    <property type="entry name" value="Periplasmic binding protein-like II"/>
    <property type="match status" value="1"/>
</dbReference>
<protein>
    <submittedName>
        <fullName evidence="3">Phosphate transport system substrate-binding protein</fullName>
    </submittedName>
</protein>
<dbReference type="RefSeq" id="WP_089689546.1">
    <property type="nucleotide sequence ID" value="NZ_FNWQ01000001.1"/>
</dbReference>
<accession>A0A1H6GZ39</accession>
<organism evidence="3 4">
    <name type="scientific">Chryseobacterium culicis</name>
    <dbReference type="NCBI Taxonomy" id="680127"/>
    <lineage>
        <taxon>Bacteria</taxon>
        <taxon>Pseudomonadati</taxon>
        <taxon>Bacteroidota</taxon>
        <taxon>Flavobacteriia</taxon>
        <taxon>Flavobacteriales</taxon>
        <taxon>Weeksellaceae</taxon>
        <taxon>Chryseobacterium group</taxon>
        <taxon>Chryseobacterium</taxon>
    </lineage>
</organism>
<dbReference type="PANTHER" id="PTHR30570:SF1">
    <property type="entry name" value="PHOSPHATE-BINDING PROTEIN PSTS"/>
    <property type="match status" value="1"/>
</dbReference>
<evidence type="ECO:0000313" key="3">
    <source>
        <dbReference type="EMBL" id="SEH27308.1"/>
    </source>
</evidence>
<dbReference type="PROSITE" id="PS51257">
    <property type="entry name" value="PROKAR_LIPOPROTEIN"/>
    <property type="match status" value="1"/>
</dbReference>
<sequence>MKNSLKLAVIFALSIMLAGCKKEKNAPSYHKGDLTIFTDESFQSVTEALADGYMINYPETHIKVQTKKEDLGLLDLLKGSAKVVVMSRNLTPEEIKTYEERTDLKFLPAKFAADAVVFVVPKDSPKESISMEEINSGLMSDKKEFIFDGTNSSNLNFVAEKFKKQPKDLQFSIIPGNQKIIEELGKYPEKIGVVGLNTFSRPYDKTSEKLRAMVKVLPVVNNGKLYNPDFEGLRSMEYPFTRVLYFLINEGNFNIANGFIRFSCTHLGQKIVQKEGLQPYNLYKREVQMR</sequence>
<dbReference type="AlphaFoldDB" id="A0A1H6GZ39"/>
<dbReference type="STRING" id="680127.SAMN05421593_0262"/>
<name>A0A1H6GZ39_CHRCI</name>
<dbReference type="PANTHER" id="PTHR30570">
    <property type="entry name" value="PERIPLASMIC PHOSPHATE BINDING COMPONENT OF PHOSPHATE ABC TRANSPORTER"/>
    <property type="match status" value="1"/>
</dbReference>